<protein>
    <recommendedName>
        <fullName evidence="1">SiaC family regulatory phosphoprotein domain-containing protein</fullName>
    </recommendedName>
</protein>
<keyword evidence="3" id="KW-1185">Reference proteome</keyword>
<dbReference type="InterPro" id="IPR018530">
    <property type="entry name" value="SiaC"/>
</dbReference>
<name>A0A0S2HW83_9BACT</name>
<feature type="domain" description="SiaC family regulatory phosphoprotein" evidence="1">
    <location>
        <begin position="6"/>
        <end position="124"/>
    </location>
</feature>
<gene>
    <name evidence="2" type="ORF">L21SP5_00624</name>
</gene>
<dbReference type="OrthoDB" id="5297629at2"/>
<accession>A0A0S2HW83</accession>
<evidence type="ECO:0000313" key="3">
    <source>
        <dbReference type="Proteomes" id="UP000064893"/>
    </source>
</evidence>
<sequence>MDPLIIEPTDESPEVILDKENGRFEFGGKSLPEDVKEFYSPVLIWLENYVKDPNDETHVKFKFDYFNSASAKQILDILTFFERIKEDGGTVKIDWYYMEDDEDMEEAGDSYGALVELPINLIAY</sequence>
<dbReference type="AlphaFoldDB" id="A0A0S2HW83"/>
<evidence type="ECO:0000259" key="1">
    <source>
        <dbReference type="Pfam" id="PF09345"/>
    </source>
</evidence>
<dbReference type="RefSeq" id="WP_057951857.1">
    <property type="nucleotide sequence ID" value="NZ_CP013118.1"/>
</dbReference>
<dbReference type="STRING" id="1307839.L21SP5_00624"/>
<dbReference type="EMBL" id="CP013118">
    <property type="protein sequence ID" value="ALO14296.1"/>
    <property type="molecule type" value="Genomic_DNA"/>
</dbReference>
<dbReference type="Pfam" id="PF09345">
    <property type="entry name" value="SiaC"/>
    <property type="match status" value="1"/>
</dbReference>
<dbReference type="KEGG" id="blq:L21SP5_00624"/>
<dbReference type="Proteomes" id="UP000064893">
    <property type="component" value="Chromosome"/>
</dbReference>
<proteinExistence type="predicted"/>
<organism evidence="2 3">
    <name type="scientific">Salinivirga cyanobacteriivorans</name>
    <dbReference type="NCBI Taxonomy" id="1307839"/>
    <lineage>
        <taxon>Bacteria</taxon>
        <taxon>Pseudomonadati</taxon>
        <taxon>Bacteroidota</taxon>
        <taxon>Bacteroidia</taxon>
        <taxon>Bacteroidales</taxon>
        <taxon>Salinivirgaceae</taxon>
        <taxon>Salinivirga</taxon>
    </lineage>
</organism>
<evidence type="ECO:0000313" key="2">
    <source>
        <dbReference type="EMBL" id="ALO14296.1"/>
    </source>
</evidence>
<reference evidence="2 3" key="1">
    <citation type="submission" date="2015-11" db="EMBL/GenBank/DDBJ databases">
        <title>Description and complete genome sequence of a novel strain predominating in hypersaline microbial mats and representing a new family of the Bacteriodetes phylum.</title>
        <authorList>
            <person name="Spring S."/>
            <person name="Bunk B."/>
            <person name="Sproer C."/>
            <person name="Klenk H.-P."/>
        </authorList>
    </citation>
    <scope>NUCLEOTIDE SEQUENCE [LARGE SCALE GENOMIC DNA]</scope>
    <source>
        <strain evidence="2 3">L21-Spi-D4</strain>
    </source>
</reference>